<evidence type="ECO:0000313" key="9">
    <source>
        <dbReference type="Proteomes" id="UP001057360"/>
    </source>
</evidence>
<evidence type="ECO:0000259" key="5">
    <source>
        <dbReference type="SMART" id="SM00507"/>
    </source>
</evidence>
<keyword evidence="8" id="KW-1185">Reference proteome</keyword>
<evidence type="ECO:0000313" key="7">
    <source>
        <dbReference type="EMBL" id="MCL6370986.1"/>
    </source>
</evidence>
<dbReference type="SMART" id="SM00507">
    <property type="entry name" value="HNHc"/>
    <property type="match status" value="1"/>
</dbReference>
<evidence type="ECO:0000256" key="3">
    <source>
        <dbReference type="ARBA" id="ARBA00038412"/>
    </source>
</evidence>
<evidence type="ECO:0000256" key="1">
    <source>
        <dbReference type="ARBA" id="ARBA00022722"/>
    </source>
</evidence>
<feature type="domain" description="HNH nuclease" evidence="5">
    <location>
        <begin position="74"/>
        <end position="129"/>
    </location>
</feature>
<comment type="similarity">
    <text evidence="3">Belongs to the HNH nuclease family.</text>
</comment>
<dbReference type="AlphaFoldDB" id="A0AAW5GH47"/>
<dbReference type="InterPro" id="IPR003615">
    <property type="entry name" value="HNH_nuc"/>
</dbReference>
<proteinExistence type="inferred from homology"/>
<dbReference type="PANTHER" id="PTHR41286">
    <property type="entry name" value="HNH NUCLEASE YAJD-RELATED"/>
    <property type="match status" value="1"/>
</dbReference>
<dbReference type="GO" id="GO:0005829">
    <property type="term" value="C:cytosol"/>
    <property type="evidence" value="ECO:0007669"/>
    <property type="project" value="TreeGrafter"/>
</dbReference>
<dbReference type="CDD" id="cd00085">
    <property type="entry name" value="HNHc"/>
    <property type="match status" value="1"/>
</dbReference>
<dbReference type="EMBL" id="SGPX01000014">
    <property type="protein sequence ID" value="MCL6353557.1"/>
    <property type="molecule type" value="Genomic_DNA"/>
</dbReference>
<dbReference type="PANTHER" id="PTHR41286:SF1">
    <property type="entry name" value="HNH NUCLEASE YAJD-RELATED"/>
    <property type="match status" value="1"/>
</dbReference>
<dbReference type="GO" id="GO:0008270">
    <property type="term" value="F:zinc ion binding"/>
    <property type="evidence" value="ECO:0007669"/>
    <property type="project" value="InterPro"/>
</dbReference>
<sequence>MAQSELTGMYSKRLYDLSIITAQQALSVNSGWLYRPVLSFRCSSVVKSTSSFLLNETRHMAYIPKNYARLESGYREKALKLFPWVCGRCSREFVYSNLRELTVHHIDHDHSNNPEDGSNWEMLCLYCHDHEHSKYTDADMYGSTVVAGEDAQKDVGVATHNPFANLQAMMNKGKK</sequence>
<evidence type="ECO:0000256" key="2">
    <source>
        <dbReference type="ARBA" id="ARBA00022801"/>
    </source>
</evidence>
<dbReference type="GO" id="GO:0016787">
    <property type="term" value="F:hydrolase activity"/>
    <property type="evidence" value="ECO:0007669"/>
    <property type="project" value="UniProtKB-KW"/>
</dbReference>
<evidence type="ECO:0000256" key="4">
    <source>
        <dbReference type="ARBA" id="ARBA00040194"/>
    </source>
</evidence>
<comment type="caution">
    <text evidence="7">The sequence shown here is derived from an EMBL/GenBank/DDBJ whole genome shotgun (WGS) entry which is preliminary data.</text>
</comment>
<reference evidence="7" key="1">
    <citation type="submission" date="2019-02" db="EMBL/GenBank/DDBJ databases">
        <title>New Zealand Erwinia strains with phe-tRNA free attachment sites.</title>
        <authorList>
            <person name="Nunes-Leite L."/>
            <person name="Pitman A.R."/>
        </authorList>
    </citation>
    <scope>NUCLEOTIDE SEQUENCE</scope>
    <source>
        <strain evidence="7">Ec-140</strain>
        <strain evidence="6">Ec-143</strain>
    </source>
</reference>
<organism evidence="7 9">
    <name type="scientific">Pectobacterium polaris</name>
    <dbReference type="NCBI Taxonomy" id="2042057"/>
    <lineage>
        <taxon>Bacteria</taxon>
        <taxon>Pseudomonadati</taxon>
        <taxon>Pseudomonadota</taxon>
        <taxon>Gammaproteobacteria</taxon>
        <taxon>Enterobacterales</taxon>
        <taxon>Pectobacteriaceae</taxon>
        <taxon>Pectobacterium</taxon>
    </lineage>
</organism>
<name>A0AAW5GH47_9GAMM</name>
<dbReference type="EMBL" id="SGPY01000014">
    <property type="protein sequence ID" value="MCL6370986.1"/>
    <property type="molecule type" value="Genomic_DNA"/>
</dbReference>
<dbReference type="Proteomes" id="UP001057360">
    <property type="component" value="Unassembled WGS sequence"/>
</dbReference>
<keyword evidence="1" id="KW-0540">Nuclease</keyword>
<dbReference type="GO" id="GO:0003676">
    <property type="term" value="F:nucleic acid binding"/>
    <property type="evidence" value="ECO:0007669"/>
    <property type="project" value="InterPro"/>
</dbReference>
<accession>A0AAW5GH47</accession>
<dbReference type="Pfam" id="PF01844">
    <property type="entry name" value="HNH"/>
    <property type="match status" value="1"/>
</dbReference>
<dbReference type="NCBIfam" id="NF008448">
    <property type="entry name" value="PRK11295.1"/>
    <property type="match status" value="1"/>
</dbReference>
<gene>
    <name evidence="6" type="ORF">EXT50_20575</name>
    <name evidence="7" type="ORF">EXT53_20740</name>
</gene>
<dbReference type="Proteomes" id="UP001055618">
    <property type="component" value="Unassembled WGS sequence"/>
</dbReference>
<dbReference type="GO" id="GO:0004519">
    <property type="term" value="F:endonuclease activity"/>
    <property type="evidence" value="ECO:0007669"/>
    <property type="project" value="InterPro"/>
</dbReference>
<keyword evidence="2" id="KW-0378">Hydrolase</keyword>
<evidence type="ECO:0000313" key="8">
    <source>
        <dbReference type="Proteomes" id="UP001055618"/>
    </source>
</evidence>
<protein>
    <recommendedName>
        <fullName evidence="4">Putative HNH nuclease YajD</fullName>
    </recommendedName>
</protein>
<evidence type="ECO:0000313" key="6">
    <source>
        <dbReference type="EMBL" id="MCL6353557.1"/>
    </source>
</evidence>
<dbReference type="InterPro" id="IPR002711">
    <property type="entry name" value="HNH"/>
</dbReference>